<dbReference type="EMBL" id="FUZA01000005">
    <property type="protein sequence ID" value="SKC04084.1"/>
    <property type="molecule type" value="Genomic_DNA"/>
</dbReference>
<dbReference type="Proteomes" id="UP000190897">
    <property type="component" value="Unassembled WGS sequence"/>
</dbReference>
<accession>A0A1T5G6X1</accession>
<protein>
    <submittedName>
        <fullName evidence="1">tRNA pseudouridine32 synthase / 23S rRNA pseudouridine746 synthase</fullName>
    </submittedName>
</protein>
<proteinExistence type="predicted"/>
<name>A0A1T5G6X1_9BACT</name>
<organism evidence="1 2">
    <name type="scientific">Dyadobacter psychrophilus</name>
    <dbReference type="NCBI Taxonomy" id="651661"/>
    <lineage>
        <taxon>Bacteria</taxon>
        <taxon>Pseudomonadati</taxon>
        <taxon>Bacteroidota</taxon>
        <taxon>Cytophagia</taxon>
        <taxon>Cytophagales</taxon>
        <taxon>Spirosomataceae</taxon>
        <taxon>Dyadobacter</taxon>
    </lineage>
</organism>
<dbReference type="AlphaFoldDB" id="A0A1T5G6X1"/>
<dbReference type="STRING" id="651661.SAMN05660293_03739"/>
<evidence type="ECO:0000313" key="2">
    <source>
        <dbReference type="Proteomes" id="UP000190897"/>
    </source>
</evidence>
<keyword evidence="2" id="KW-1185">Reference proteome</keyword>
<gene>
    <name evidence="1" type="ORF">SAMN05660293_03739</name>
</gene>
<reference evidence="2" key="1">
    <citation type="submission" date="2017-02" db="EMBL/GenBank/DDBJ databases">
        <authorList>
            <person name="Varghese N."/>
            <person name="Submissions S."/>
        </authorList>
    </citation>
    <scope>NUCLEOTIDE SEQUENCE [LARGE SCALE GENOMIC DNA]</scope>
    <source>
        <strain evidence="2">DSM 22270</strain>
    </source>
</reference>
<sequence length="307" mass="34310">MLDLQLLSLNKFSCCIFDVGYACCIQQDFVIEVSLSLLLTPSTLPADTFFTPFEDFTADYPLPDKFGFPFQYEPHPISLLAVKMLQTHLGNQQDWDHNFGLTNDMENVIGKMFGVLVVETEQAQIGYIAAFSGKLAGGNHHPKFVPPIFDGVAKDGFLNTGMTALSKMNDEIRMLEKLENEAFATEITDLKVLRKKHSVSLQNEIFDQYKFLNQAGEHKSLRTIFADASYKNPPAGAGECAAPKLLQYAFQNKMKPLALAEFWWGKSPKSAFWKHGHFYPACREKCAPILAHMLAGIEMDAVPAGEN</sequence>
<evidence type="ECO:0000313" key="1">
    <source>
        <dbReference type="EMBL" id="SKC04084.1"/>
    </source>
</evidence>